<keyword evidence="2" id="KW-1185">Reference proteome</keyword>
<reference evidence="1 2" key="1">
    <citation type="submission" date="2023-10" db="EMBL/GenBank/DDBJ databases">
        <title>Glaciecola aquimarina strain GGW-M5 nov., isolated from a coastal seawater.</title>
        <authorList>
            <person name="Bayburt H."/>
            <person name="Kim J.M."/>
            <person name="Choi B.J."/>
            <person name="Jeon C.O."/>
        </authorList>
    </citation>
    <scope>NUCLEOTIDE SEQUENCE [LARGE SCALE GENOMIC DNA]</scope>
    <source>
        <strain evidence="1 2">KCTC 32108</strain>
    </source>
</reference>
<organism evidence="1 2">
    <name type="scientific">Paraglaciecola aquimarina</name>
    <dbReference type="NCBI Taxonomy" id="1235557"/>
    <lineage>
        <taxon>Bacteria</taxon>
        <taxon>Pseudomonadati</taxon>
        <taxon>Pseudomonadota</taxon>
        <taxon>Gammaproteobacteria</taxon>
        <taxon>Alteromonadales</taxon>
        <taxon>Alteromonadaceae</taxon>
        <taxon>Paraglaciecola</taxon>
    </lineage>
</organism>
<dbReference type="Proteomes" id="UP001247805">
    <property type="component" value="Unassembled WGS sequence"/>
</dbReference>
<evidence type="ECO:0000313" key="1">
    <source>
        <dbReference type="EMBL" id="MDU0352945.1"/>
    </source>
</evidence>
<proteinExistence type="predicted"/>
<name>A0ABU3SSH5_9ALTE</name>
<sequence length="154" mass="17434">MKNVTIESTVVEEPCVGCVDLSVDIISTFSLAAQQNSYPVLKSIRVSYPKHDEKELPSYSSLTIKLDGIDGWLSEEIWQIDQLEPGQSIGINLKELRFPFEKLFGITEQITHELSFSLFSDKQDLLAEQHVKLDILPANFWGRRKATSAFSRVC</sequence>
<protein>
    <submittedName>
        <fullName evidence="1">Uncharacterized protein</fullName>
    </submittedName>
</protein>
<gene>
    <name evidence="1" type="ORF">RS130_02500</name>
</gene>
<dbReference type="RefSeq" id="WP_316024646.1">
    <property type="nucleotide sequence ID" value="NZ_JAWDIO010000002.1"/>
</dbReference>
<accession>A0ABU3SSH5</accession>
<evidence type="ECO:0000313" key="2">
    <source>
        <dbReference type="Proteomes" id="UP001247805"/>
    </source>
</evidence>
<dbReference type="EMBL" id="JAWDIO010000002">
    <property type="protein sequence ID" value="MDU0352945.1"/>
    <property type="molecule type" value="Genomic_DNA"/>
</dbReference>
<comment type="caution">
    <text evidence="1">The sequence shown here is derived from an EMBL/GenBank/DDBJ whole genome shotgun (WGS) entry which is preliminary data.</text>
</comment>